<sequence length="757" mass="84750">MNRNQLIIPILLTLSVISAGSYWVYTFVNHAQQEKMVHAQEIAFDKARAIELELAQALSVTRVLALLISQDQANVEDFEFYAQGLIAQHPLVDNIQLAPDGIVQHIYPLKGHEAAIGHNLLRDPARKVDALRAISTRKLTLSGPFQLKQGGVAVIGRLPIFSPQQKAFWGFASALIYFDTILLNAGLPSAADSYYSFDLSAIDTTTSQVKSIAGIKLPSSDPQDVTTTSTITLPNQQWQLAITLPTSRWEKFFPMVSYLVIISIGICSGWITWKYLQLPVQLQQAVKKKTKQLENLSFTDSVTGIGNRRFFMKKLVAAQAHTQSTLTKAVLFIDLNDFKIVNDRYGHLFGDKVLKLVSQRLKANTAHSDITARVGGDEFGQLLFDIKSRQHLQEYIEGVITSLKEPMNISGIQVTISASVGVALTPEHGRRATELLKAADIAMYHAKQEKSGYQCCFYDSNMALKFRQIPDFKRDFTEALLHEQLRLYYQPIYCLRSQHIVHYEALVRWQHPQKGLLPPSEFLELAEQVNLLVQLEQWVLNKACADIAEHRDLHAQEVCVAINMSPGFVTDSDLLQQIDDLLALYELPTKAIKLELTETSVLTNHDIAMKTLSALGAKGIEVALDDFGTGYSSFSLLHELPIHTLKLDKSFIDKLLIDSKDYCVVASIIELAHKLNLNVIAEGIETKEQQDKLNSLGCDYGQGYYFSLPFPAFNTELHPSNCEQHDLCDKPCIPSPSPKQLTTPIPIYTAFNKAQRK</sequence>
<evidence type="ECO:0000259" key="8">
    <source>
        <dbReference type="PROSITE" id="PS50887"/>
    </source>
</evidence>
<evidence type="ECO:0000313" key="9">
    <source>
        <dbReference type="EMBL" id="PRQ65874.1"/>
    </source>
</evidence>
<dbReference type="Pfam" id="PF00563">
    <property type="entry name" value="EAL"/>
    <property type="match status" value="1"/>
</dbReference>
<accession>A0ABX5D868</accession>
<dbReference type="InterPro" id="IPR029787">
    <property type="entry name" value="Nucleotide_cyclase"/>
</dbReference>
<dbReference type="InterPro" id="IPR006189">
    <property type="entry name" value="CHASE_dom"/>
</dbReference>
<keyword evidence="4 5" id="KW-0472">Membrane</keyword>
<dbReference type="Proteomes" id="UP000238163">
    <property type="component" value="Unassembled WGS sequence"/>
</dbReference>
<dbReference type="PROSITE" id="PS50839">
    <property type="entry name" value="CHASE"/>
    <property type="match status" value="1"/>
</dbReference>
<evidence type="ECO:0000256" key="5">
    <source>
        <dbReference type="SAM" id="Phobius"/>
    </source>
</evidence>
<keyword evidence="2 5" id="KW-0812">Transmembrane</keyword>
<evidence type="ECO:0000256" key="3">
    <source>
        <dbReference type="ARBA" id="ARBA00022989"/>
    </source>
</evidence>
<feature type="transmembrane region" description="Helical" evidence="5">
    <location>
        <begin position="252"/>
        <end position="273"/>
    </location>
</feature>
<gene>
    <name evidence="9" type="ORF">COR51_19650</name>
</gene>
<evidence type="ECO:0000259" key="6">
    <source>
        <dbReference type="PROSITE" id="PS50839"/>
    </source>
</evidence>
<organism evidence="9 10">
    <name type="scientific">Vibrio mediterranei</name>
    <dbReference type="NCBI Taxonomy" id="689"/>
    <lineage>
        <taxon>Bacteria</taxon>
        <taxon>Pseudomonadati</taxon>
        <taxon>Pseudomonadota</taxon>
        <taxon>Gammaproteobacteria</taxon>
        <taxon>Vibrionales</taxon>
        <taxon>Vibrionaceae</taxon>
        <taxon>Vibrio</taxon>
    </lineage>
</organism>
<feature type="domain" description="GGDEF" evidence="8">
    <location>
        <begin position="326"/>
        <end position="460"/>
    </location>
</feature>
<comment type="caution">
    <text evidence="9">The sequence shown here is derived from an EMBL/GenBank/DDBJ whole genome shotgun (WGS) entry which is preliminary data.</text>
</comment>
<dbReference type="PANTHER" id="PTHR33121:SF70">
    <property type="entry name" value="SIGNALING PROTEIN YKOW"/>
    <property type="match status" value="1"/>
</dbReference>
<dbReference type="InterPro" id="IPR001633">
    <property type="entry name" value="EAL_dom"/>
</dbReference>
<proteinExistence type="predicted"/>
<feature type="domain" description="CHASE" evidence="6">
    <location>
        <begin position="99"/>
        <end position="241"/>
    </location>
</feature>
<dbReference type="InterPro" id="IPR000160">
    <property type="entry name" value="GGDEF_dom"/>
</dbReference>
<dbReference type="CDD" id="cd01948">
    <property type="entry name" value="EAL"/>
    <property type="match status" value="1"/>
</dbReference>
<dbReference type="InterPro" id="IPR042240">
    <property type="entry name" value="CHASE_sf"/>
</dbReference>
<evidence type="ECO:0000313" key="10">
    <source>
        <dbReference type="Proteomes" id="UP000238163"/>
    </source>
</evidence>
<dbReference type="EMBL" id="NWTN01000016">
    <property type="protein sequence ID" value="PRQ65874.1"/>
    <property type="molecule type" value="Genomic_DNA"/>
</dbReference>
<dbReference type="InterPro" id="IPR043128">
    <property type="entry name" value="Rev_trsase/Diguanyl_cyclase"/>
</dbReference>
<keyword evidence="10" id="KW-1185">Reference proteome</keyword>
<evidence type="ECO:0000256" key="4">
    <source>
        <dbReference type="ARBA" id="ARBA00023136"/>
    </source>
</evidence>
<protein>
    <recommendedName>
        <fullName evidence="11">Bifunctional diguanylate cyclase/phosphodiesterase</fullName>
    </recommendedName>
</protein>
<dbReference type="CDD" id="cd01949">
    <property type="entry name" value="GGDEF"/>
    <property type="match status" value="1"/>
</dbReference>
<dbReference type="Gene3D" id="3.30.70.270">
    <property type="match status" value="1"/>
</dbReference>
<comment type="subcellular location">
    <subcellularLocation>
        <location evidence="1">Membrane</location>
    </subcellularLocation>
</comment>
<dbReference type="InterPro" id="IPR050706">
    <property type="entry name" value="Cyclic-di-GMP_PDE-like"/>
</dbReference>
<dbReference type="SUPFAM" id="SSF141868">
    <property type="entry name" value="EAL domain-like"/>
    <property type="match status" value="1"/>
</dbReference>
<evidence type="ECO:0000259" key="7">
    <source>
        <dbReference type="PROSITE" id="PS50883"/>
    </source>
</evidence>
<evidence type="ECO:0000256" key="1">
    <source>
        <dbReference type="ARBA" id="ARBA00004370"/>
    </source>
</evidence>
<dbReference type="Gene3D" id="3.20.20.450">
    <property type="entry name" value="EAL domain"/>
    <property type="match status" value="1"/>
</dbReference>
<dbReference type="SMART" id="SM01079">
    <property type="entry name" value="CHASE"/>
    <property type="match status" value="1"/>
</dbReference>
<dbReference type="PROSITE" id="PS50887">
    <property type="entry name" value="GGDEF"/>
    <property type="match status" value="1"/>
</dbReference>
<keyword evidence="3 5" id="KW-1133">Transmembrane helix</keyword>
<dbReference type="SUPFAM" id="SSF55073">
    <property type="entry name" value="Nucleotide cyclase"/>
    <property type="match status" value="1"/>
</dbReference>
<dbReference type="Pfam" id="PF03924">
    <property type="entry name" value="CHASE"/>
    <property type="match status" value="1"/>
</dbReference>
<name>A0ABX5D868_9VIBR</name>
<dbReference type="InterPro" id="IPR035919">
    <property type="entry name" value="EAL_sf"/>
</dbReference>
<dbReference type="Gene3D" id="3.30.450.350">
    <property type="entry name" value="CHASE domain"/>
    <property type="match status" value="1"/>
</dbReference>
<feature type="transmembrane region" description="Helical" evidence="5">
    <location>
        <begin position="6"/>
        <end position="28"/>
    </location>
</feature>
<feature type="domain" description="EAL" evidence="7">
    <location>
        <begin position="469"/>
        <end position="723"/>
    </location>
</feature>
<dbReference type="NCBIfam" id="TIGR00254">
    <property type="entry name" value="GGDEF"/>
    <property type="match status" value="1"/>
</dbReference>
<dbReference type="PROSITE" id="PS50883">
    <property type="entry name" value="EAL"/>
    <property type="match status" value="1"/>
</dbReference>
<dbReference type="Pfam" id="PF00990">
    <property type="entry name" value="GGDEF"/>
    <property type="match status" value="1"/>
</dbReference>
<dbReference type="SMART" id="SM00052">
    <property type="entry name" value="EAL"/>
    <property type="match status" value="1"/>
</dbReference>
<reference evidence="9 10" key="1">
    <citation type="submission" date="2018-03" db="EMBL/GenBank/DDBJ databases">
        <title>Genetic Diversity and Phenotypic Plasticity of AHL Mediated Quorum Sensing in Environmental Strains of Vibrio mediterranei.</title>
        <authorList>
            <person name="Lantoine F."/>
            <person name="Vouve F."/>
        </authorList>
    </citation>
    <scope>NUCLEOTIDE SEQUENCE [LARGE SCALE GENOMIC DNA]</scope>
    <source>
        <strain evidence="9 10">17LN0615E</strain>
    </source>
</reference>
<evidence type="ECO:0008006" key="11">
    <source>
        <dbReference type="Google" id="ProtNLM"/>
    </source>
</evidence>
<dbReference type="PANTHER" id="PTHR33121">
    <property type="entry name" value="CYCLIC DI-GMP PHOSPHODIESTERASE PDEF"/>
    <property type="match status" value="1"/>
</dbReference>
<evidence type="ECO:0000256" key="2">
    <source>
        <dbReference type="ARBA" id="ARBA00022692"/>
    </source>
</evidence>
<dbReference type="SMART" id="SM00267">
    <property type="entry name" value="GGDEF"/>
    <property type="match status" value="1"/>
</dbReference>
<dbReference type="RefSeq" id="WP_096443194.1">
    <property type="nucleotide sequence ID" value="NZ_NWTN01000016.1"/>
</dbReference>